<sequence>MYSRVIPGRIPRPVCFVDLCDDKVFRGQRGYVREYCVGGNIVEFAKSWCSDGKYCVDFEDDKEEESSSSSTSDSDSSSESSSHKHLSFYDPKTMNPVKLSSVCVEMIECLDDIFLAKEDKNYLIHRN</sequence>
<feature type="compositionally biased region" description="Low complexity" evidence="1">
    <location>
        <begin position="67"/>
        <end position="80"/>
    </location>
</feature>
<keyword evidence="3" id="KW-1185">Reference proteome</keyword>
<name>A0ABQ5KTT1_9EUKA</name>
<protein>
    <submittedName>
        <fullName evidence="2">Uncharacterized protein</fullName>
    </submittedName>
</protein>
<organism evidence="2 3">
    <name type="scientific">Aduncisulcus paluster</name>
    <dbReference type="NCBI Taxonomy" id="2918883"/>
    <lineage>
        <taxon>Eukaryota</taxon>
        <taxon>Metamonada</taxon>
        <taxon>Carpediemonas-like organisms</taxon>
        <taxon>Aduncisulcus</taxon>
    </lineage>
</organism>
<accession>A0ABQ5KTT1</accession>
<feature type="region of interest" description="Disordered" evidence="1">
    <location>
        <begin position="63"/>
        <end position="93"/>
    </location>
</feature>
<proteinExistence type="predicted"/>
<dbReference type="Proteomes" id="UP001057375">
    <property type="component" value="Unassembled WGS sequence"/>
</dbReference>
<gene>
    <name evidence="2" type="ORF">ADUPG1_008935</name>
</gene>
<evidence type="ECO:0000256" key="1">
    <source>
        <dbReference type="SAM" id="MobiDB-lite"/>
    </source>
</evidence>
<evidence type="ECO:0000313" key="2">
    <source>
        <dbReference type="EMBL" id="GKT35865.1"/>
    </source>
</evidence>
<comment type="caution">
    <text evidence="2">The sequence shown here is derived from an EMBL/GenBank/DDBJ whole genome shotgun (WGS) entry which is preliminary data.</text>
</comment>
<evidence type="ECO:0000313" key="3">
    <source>
        <dbReference type="Proteomes" id="UP001057375"/>
    </source>
</evidence>
<dbReference type="EMBL" id="BQXS01011085">
    <property type="protein sequence ID" value="GKT35865.1"/>
    <property type="molecule type" value="Genomic_DNA"/>
</dbReference>
<reference evidence="2" key="1">
    <citation type="submission" date="2022-03" db="EMBL/GenBank/DDBJ databases">
        <title>Draft genome sequence of Aduncisulcus paluster, a free-living microaerophilic Fornicata.</title>
        <authorList>
            <person name="Yuyama I."/>
            <person name="Kume K."/>
            <person name="Tamura T."/>
            <person name="Inagaki Y."/>
            <person name="Hashimoto T."/>
        </authorList>
    </citation>
    <scope>NUCLEOTIDE SEQUENCE</scope>
    <source>
        <strain evidence="2">NY0171</strain>
    </source>
</reference>